<organism evidence="1">
    <name type="scientific">bioreactor metagenome</name>
    <dbReference type="NCBI Taxonomy" id="1076179"/>
    <lineage>
        <taxon>unclassified sequences</taxon>
        <taxon>metagenomes</taxon>
        <taxon>ecological metagenomes</taxon>
    </lineage>
</organism>
<dbReference type="AlphaFoldDB" id="A0A645D6X2"/>
<comment type="caution">
    <text evidence="1">The sequence shown here is derived from an EMBL/GenBank/DDBJ whole genome shotgun (WGS) entry which is preliminary data.</text>
</comment>
<proteinExistence type="predicted"/>
<dbReference type="InterPro" id="IPR029063">
    <property type="entry name" value="SAM-dependent_MTases_sf"/>
</dbReference>
<gene>
    <name evidence="1" type="ORF">SDC9_132171</name>
</gene>
<reference evidence="1" key="1">
    <citation type="submission" date="2019-08" db="EMBL/GenBank/DDBJ databases">
        <authorList>
            <person name="Kucharzyk K."/>
            <person name="Murdoch R.W."/>
            <person name="Higgins S."/>
            <person name="Loffler F."/>
        </authorList>
    </citation>
    <scope>NUCLEOTIDE SEQUENCE</scope>
</reference>
<sequence>MGHKPLFQKRFDLLTARAVGEAAVIYADARRLLADHGRWIFYKTPEQAEAELAALQKSPPPGPRLHWQLTRREELPDGAGARVFLHARS</sequence>
<evidence type="ECO:0000313" key="1">
    <source>
        <dbReference type="EMBL" id="MPM85094.1"/>
    </source>
</evidence>
<name>A0A645D6X2_9ZZZZ</name>
<protein>
    <recommendedName>
        <fullName evidence="2">Ribosomal RNA small subunit methyltransferase G</fullName>
    </recommendedName>
</protein>
<dbReference type="EMBL" id="VSSQ01033485">
    <property type="protein sequence ID" value="MPM85094.1"/>
    <property type="molecule type" value="Genomic_DNA"/>
</dbReference>
<dbReference type="Gene3D" id="3.40.50.150">
    <property type="entry name" value="Vaccinia Virus protein VP39"/>
    <property type="match status" value="1"/>
</dbReference>
<accession>A0A645D6X2</accession>
<evidence type="ECO:0008006" key="2">
    <source>
        <dbReference type="Google" id="ProtNLM"/>
    </source>
</evidence>